<sequence>SVNIRVRWRQRKMESRRSERAPRAAPRRPAPRQTTVSRQRSARASSASA</sequence>
<protein>
    <submittedName>
        <fullName evidence="2">Uncharacterized protein</fullName>
    </submittedName>
</protein>
<organism evidence="2 3">
    <name type="scientific">Arctia plantaginis</name>
    <name type="common">Wood tiger moth</name>
    <name type="synonym">Phalaena plantaginis</name>
    <dbReference type="NCBI Taxonomy" id="874455"/>
    <lineage>
        <taxon>Eukaryota</taxon>
        <taxon>Metazoa</taxon>
        <taxon>Ecdysozoa</taxon>
        <taxon>Arthropoda</taxon>
        <taxon>Hexapoda</taxon>
        <taxon>Insecta</taxon>
        <taxon>Pterygota</taxon>
        <taxon>Neoptera</taxon>
        <taxon>Endopterygota</taxon>
        <taxon>Lepidoptera</taxon>
        <taxon>Glossata</taxon>
        <taxon>Ditrysia</taxon>
        <taxon>Noctuoidea</taxon>
        <taxon>Erebidae</taxon>
        <taxon>Arctiinae</taxon>
        <taxon>Arctia</taxon>
    </lineage>
</organism>
<feature type="non-terminal residue" evidence="2">
    <location>
        <position position="1"/>
    </location>
</feature>
<evidence type="ECO:0000256" key="1">
    <source>
        <dbReference type="SAM" id="MobiDB-lite"/>
    </source>
</evidence>
<feature type="compositionally biased region" description="Basic and acidic residues" evidence="1">
    <location>
        <begin position="11"/>
        <end position="22"/>
    </location>
</feature>
<gene>
    <name evidence="2" type="ORF">APLA_LOCUS16952</name>
</gene>
<proteinExistence type="predicted"/>
<evidence type="ECO:0000313" key="2">
    <source>
        <dbReference type="EMBL" id="CAB3260423.1"/>
    </source>
</evidence>
<dbReference type="OrthoDB" id="409644at2759"/>
<dbReference type="Proteomes" id="UP000494256">
    <property type="component" value="Unassembled WGS sequence"/>
</dbReference>
<feature type="region of interest" description="Disordered" evidence="1">
    <location>
        <begin position="1"/>
        <end position="49"/>
    </location>
</feature>
<evidence type="ECO:0000313" key="3">
    <source>
        <dbReference type="Proteomes" id="UP000494256"/>
    </source>
</evidence>
<dbReference type="EMBL" id="CADEBD010000843">
    <property type="protein sequence ID" value="CAB3260423.1"/>
    <property type="molecule type" value="Genomic_DNA"/>
</dbReference>
<reference evidence="2 3" key="1">
    <citation type="submission" date="2020-04" db="EMBL/GenBank/DDBJ databases">
        <authorList>
            <person name="Wallbank WR R."/>
            <person name="Pardo Diaz C."/>
            <person name="Kozak K."/>
            <person name="Martin S."/>
            <person name="Jiggins C."/>
            <person name="Moest M."/>
            <person name="Warren A I."/>
            <person name="Byers J.R.P. K."/>
            <person name="Montejo-Kovacevich G."/>
            <person name="Yen C E."/>
        </authorList>
    </citation>
    <scope>NUCLEOTIDE SEQUENCE [LARGE SCALE GENOMIC DNA]</scope>
</reference>
<name>A0A8S1BMU1_ARCPL</name>
<feature type="compositionally biased region" description="Low complexity" evidence="1">
    <location>
        <begin position="37"/>
        <end position="49"/>
    </location>
</feature>
<dbReference type="AlphaFoldDB" id="A0A8S1BMU1"/>
<feature type="compositionally biased region" description="Basic residues" evidence="1">
    <location>
        <begin position="1"/>
        <end position="10"/>
    </location>
</feature>
<accession>A0A8S1BMU1</accession>
<comment type="caution">
    <text evidence="2">The sequence shown here is derived from an EMBL/GenBank/DDBJ whole genome shotgun (WGS) entry which is preliminary data.</text>
</comment>